<keyword evidence="1" id="KW-1133">Transmembrane helix</keyword>
<accession>A0A1A8Z0T4</accession>
<dbReference type="OrthoDB" id="3779668at2"/>
<dbReference type="RefSeq" id="WP_091655877.1">
    <property type="nucleotide sequence ID" value="NZ_LT594323.1"/>
</dbReference>
<sequence>MTEEHLDRLVRDADPYRPDVIGCLDGAKQSLLEEIMSQPTLERVAEPSPSAPRARRGRVRRLAGVLTAAAVLTGVFAVSTVLRQQPDEHRAAPPGTAAVAGDGTAVVYSPVALKAAEQNPRLLIDQPGWQVISVWGFTEQQGKIVFRNGGRELAMDWYPGNQYGGYHADRLDVSAPQAVKVDGWPADLFRYGADEFAVMLRPRDGSFVELRSSRGWSRKDFDALLGHVVRVDVRTWLAALPPEIVTPERVQARAAKVLDGVPLPPRFDAAALNDLGTNDAYQFGAQVISRVGCGWIAEWLRADKAGDTAARQRAADALRGSRQWRVLHDMQAQGDYPKAFWQLADEVAAGKPPAGYAEALGCR</sequence>
<keyword evidence="1" id="KW-0812">Transmembrane</keyword>
<name>A0A1A8Z0T4_9ACTN</name>
<reference evidence="3" key="1">
    <citation type="submission" date="2016-06" db="EMBL/GenBank/DDBJ databases">
        <authorList>
            <person name="Varghese N."/>
            <person name="Submissions Spin"/>
        </authorList>
    </citation>
    <scope>NUCLEOTIDE SEQUENCE [LARGE SCALE GENOMIC DNA]</scope>
    <source>
        <strain evidence="3">DSM 44815</strain>
    </source>
</reference>
<dbReference type="AlphaFoldDB" id="A0A1A8Z0T4"/>
<protein>
    <submittedName>
        <fullName evidence="2">Uncharacterized protein</fullName>
    </submittedName>
</protein>
<organism evidence="2 3">
    <name type="scientific">Micromonospora auratinigra</name>
    <dbReference type="NCBI Taxonomy" id="261654"/>
    <lineage>
        <taxon>Bacteria</taxon>
        <taxon>Bacillati</taxon>
        <taxon>Actinomycetota</taxon>
        <taxon>Actinomycetes</taxon>
        <taxon>Micromonosporales</taxon>
        <taxon>Micromonosporaceae</taxon>
        <taxon>Micromonospora</taxon>
    </lineage>
</organism>
<keyword evidence="1" id="KW-0472">Membrane</keyword>
<dbReference type="EMBL" id="LT594323">
    <property type="protein sequence ID" value="SBT37400.1"/>
    <property type="molecule type" value="Genomic_DNA"/>
</dbReference>
<keyword evidence="3" id="KW-1185">Reference proteome</keyword>
<proteinExistence type="predicted"/>
<feature type="transmembrane region" description="Helical" evidence="1">
    <location>
        <begin position="62"/>
        <end position="82"/>
    </location>
</feature>
<dbReference type="STRING" id="261654.GA0070611_0192"/>
<dbReference type="Proteomes" id="UP000199385">
    <property type="component" value="Chromosome I"/>
</dbReference>
<evidence type="ECO:0000313" key="2">
    <source>
        <dbReference type="EMBL" id="SBT37400.1"/>
    </source>
</evidence>
<evidence type="ECO:0000313" key="3">
    <source>
        <dbReference type="Proteomes" id="UP000199385"/>
    </source>
</evidence>
<dbReference type="PATRIC" id="fig|261654.4.peg.190"/>
<gene>
    <name evidence="2" type="ORF">GA0070611_0192</name>
</gene>
<evidence type="ECO:0000256" key="1">
    <source>
        <dbReference type="SAM" id="Phobius"/>
    </source>
</evidence>